<evidence type="ECO:0000256" key="1">
    <source>
        <dbReference type="ARBA" id="ARBA00023015"/>
    </source>
</evidence>
<evidence type="ECO:0000313" key="6">
    <source>
        <dbReference type="EMBL" id="SNR60037.1"/>
    </source>
</evidence>
<dbReference type="InterPro" id="IPR005471">
    <property type="entry name" value="Tscrpt_reg_IclR_N"/>
</dbReference>
<evidence type="ECO:0000259" key="4">
    <source>
        <dbReference type="PROSITE" id="PS51077"/>
    </source>
</evidence>
<dbReference type="InterPro" id="IPR036390">
    <property type="entry name" value="WH_DNA-bd_sf"/>
</dbReference>
<dbReference type="GO" id="GO:0045892">
    <property type="term" value="P:negative regulation of DNA-templated transcription"/>
    <property type="evidence" value="ECO:0007669"/>
    <property type="project" value="TreeGrafter"/>
</dbReference>
<organism evidence="6 7">
    <name type="scientific">Halorubrum vacuolatum</name>
    <name type="common">Natronobacterium vacuolatum</name>
    <dbReference type="NCBI Taxonomy" id="63740"/>
    <lineage>
        <taxon>Archaea</taxon>
        <taxon>Methanobacteriati</taxon>
        <taxon>Methanobacteriota</taxon>
        <taxon>Stenosarchaea group</taxon>
        <taxon>Halobacteria</taxon>
        <taxon>Halobacteriales</taxon>
        <taxon>Haloferacaceae</taxon>
        <taxon>Halorubrum</taxon>
    </lineage>
</organism>
<keyword evidence="2" id="KW-0238">DNA-binding</keyword>
<dbReference type="InterPro" id="IPR050707">
    <property type="entry name" value="HTH_MetabolicPath_Reg"/>
</dbReference>
<dbReference type="SUPFAM" id="SSF46785">
    <property type="entry name" value="Winged helix' DNA-binding domain"/>
    <property type="match status" value="1"/>
</dbReference>
<evidence type="ECO:0000256" key="2">
    <source>
        <dbReference type="ARBA" id="ARBA00023125"/>
    </source>
</evidence>
<accession>A0A238XM81</accession>
<dbReference type="GO" id="GO:0003677">
    <property type="term" value="F:DNA binding"/>
    <property type="evidence" value="ECO:0007669"/>
    <property type="project" value="UniProtKB-KW"/>
</dbReference>
<reference evidence="6 7" key="1">
    <citation type="submission" date="2017-06" db="EMBL/GenBank/DDBJ databases">
        <authorList>
            <person name="Kim H.J."/>
            <person name="Triplett B.A."/>
        </authorList>
    </citation>
    <scope>NUCLEOTIDE SEQUENCE [LARGE SCALE GENOMIC DNA]</scope>
    <source>
        <strain evidence="6 7">DSM 8800</strain>
    </source>
</reference>
<dbReference type="CDD" id="cd00090">
    <property type="entry name" value="HTH_ARSR"/>
    <property type="match status" value="1"/>
</dbReference>
<dbReference type="AlphaFoldDB" id="A0A238XM81"/>
<evidence type="ECO:0000313" key="7">
    <source>
        <dbReference type="Proteomes" id="UP000198397"/>
    </source>
</evidence>
<dbReference type="Pfam" id="PF01614">
    <property type="entry name" value="IclR_C"/>
    <property type="match status" value="1"/>
</dbReference>
<keyword evidence="3" id="KW-0804">Transcription</keyword>
<keyword evidence="1" id="KW-0805">Transcription regulation</keyword>
<dbReference type="PANTHER" id="PTHR30136">
    <property type="entry name" value="HELIX-TURN-HELIX TRANSCRIPTIONAL REGULATOR, ICLR FAMILY"/>
    <property type="match status" value="1"/>
</dbReference>
<dbReference type="Proteomes" id="UP000198397">
    <property type="component" value="Unassembled WGS sequence"/>
</dbReference>
<dbReference type="EMBL" id="FZNQ01000020">
    <property type="protein sequence ID" value="SNR60037.1"/>
    <property type="molecule type" value="Genomic_DNA"/>
</dbReference>
<dbReference type="InterPro" id="IPR011991">
    <property type="entry name" value="ArsR-like_HTH"/>
</dbReference>
<feature type="domain" description="HTH iclR-type" evidence="4">
    <location>
        <begin position="15"/>
        <end position="74"/>
    </location>
</feature>
<keyword evidence="7" id="KW-1185">Reference proteome</keyword>
<dbReference type="PROSITE" id="PS51077">
    <property type="entry name" value="HTH_ICLR"/>
    <property type="match status" value="1"/>
</dbReference>
<dbReference type="InterPro" id="IPR014757">
    <property type="entry name" value="Tscrpt_reg_IclR_C"/>
</dbReference>
<dbReference type="Pfam" id="PF09339">
    <property type="entry name" value="HTH_IclR"/>
    <property type="match status" value="1"/>
</dbReference>
<protein>
    <submittedName>
        <fullName evidence="6">Transcriptional regulator, IclR family</fullName>
    </submittedName>
</protein>
<dbReference type="Gene3D" id="3.30.450.40">
    <property type="match status" value="1"/>
</dbReference>
<evidence type="ECO:0000259" key="5">
    <source>
        <dbReference type="PROSITE" id="PS51078"/>
    </source>
</evidence>
<evidence type="ECO:0000256" key="3">
    <source>
        <dbReference type="ARBA" id="ARBA00023163"/>
    </source>
</evidence>
<dbReference type="SUPFAM" id="SSF55781">
    <property type="entry name" value="GAF domain-like"/>
    <property type="match status" value="1"/>
</dbReference>
<dbReference type="InterPro" id="IPR029016">
    <property type="entry name" value="GAF-like_dom_sf"/>
</dbReference>
<feature type="domain" description="IclR-ED" evidence="5">
    <location>
        <begin position="75"/>
        <end position="255"/>
    </location>
</feature>
<dbReference type="Gene3D" id="1.10.10.10">
    <property type="entry name" value="Winged helix-like DNA-binding domain superfamily/Winged helix DNA-binding domain"/>
    <property type="match status" value="1"/>
</dbReference>
<dbReference type="InterPro" id="IPR036388">
    <property type="entry name" value="WH-like_DNA-bd_sf"/>
</dbReference>
<dbReference type="PROSITE" id="PS51078">
    <property type="entry name" value="ICLR_ED"/>
    <property type="match status" value="1"/>
</dbReference>
<sequence>MYYKRTMGDDEGVSVQAIATTFEILETLRDRDGAGVTELATEVGVSKSAVYNHLSTLSALGYVTQENGRYRLTYGFLQLGLAIRERSPLYTASKSALQTLARTTNETVNLVVPEGTHGVYLYRVGGDEHPIPEGGQLALHASAAGKAILAFWDATRVKEFIEERGLPALTDGTVTDPAALRDQLRSIRDRRVAFDRGEQIPDWQCVASPVVVEGDPIGAVSVSGPADRMRGKRLEEDTTGLVVSTAKSIEISLLESDGRTNTV</sequence>
<name>A0A238XM81_HALVU</name>
<dbReference type="SMART" id="SM00346">
    <property type="entry name" value="HTH_ICLR"/>
    <property type="match status" value="1"/>
</dbReference>
<proteinExistence type="predicted"/>
<dbReference type="RefSeq" id="WP_245809989.1">
    <property type="nucleotide sequence ID" value="NZ_FZNQ01000020.1"/>
</dbReference>
<dbReference type="PANTHER" id="PTHR30136:SF35">
    <property type="entry name" value="HTH-TYPE TRANSCRIPTIONAL REGULATOR RV1719"/>
    <property type="match status" value="1"/>
</dbReference>
<gene>
    <name evidence="6" type="ORF">SAMN06264855_12013</name>
</gene>
<dbReference type="GO" id="GO:0003700">
    <property type="term" value="F:DNA-binding transcription factor activity"/>
    <property type="evidence" value="ECO:0007669"/>
    <property type="project" value="TreeGrafter"/>
</dbReference>